<name>A0AA46TE75_9ACTN</name>
<sequence>MITQATRVRLLIFAVITLVGIAYVGARYAQVDRLFVDRTYDVTVDLSESGGIFVGADVSYRGVSVGRVSELELSETGVHTTLSIDDSHENIPSDLEAVVADKSAVGEQYVDLQPRTDSEPYLADGSVIEQADTSTPISTQDLLANVSSFVGSVNTRDLRTVVHELGVGFDGTGQDISKIIDTSNSFIETANDEFGVTAQLIRDGSTVLDGQLAVGSSIRSFSRDLADFSDALRDSDPDLRSVLEDAPESADEISALLDENKKSIGELIGNFQSLNRLVVTRLPGLRGVLVLAPYAVENGFSVLSKDRNGKYEIRLAMAVSSKPPYCKSGYLSGADVPDPSDTSPGKLVGRVCNEPASKTNARGVQNAASTRTAPVAGVYDEVTGEFSTDVPDGLYRTAPSTDDAPPSDSWTNLLMAPSVTQ</sequence>
<dbReference type="RefSeq" id="WP_271632367.1">
    <property type="nucleotide sequence ID" value="NZ_CP094970.1"/>
</dbReference>
<accession>A0AA46TE75</accession>
<dbReference type="InterPro" id="IPR024516">
    <property type="entry name" value="Mce_C"/>
</dbReference>
<dbReference type="PANTHER" id="PTHR33371:SF16">
    <property type="entry name" value="MCE-FAMILY PROTEIN MCE3F"/>
    <property type="match status" value="1"/>
</dbReference>
<dbReference type="AlphaFoldDB" id="A0AA46TE75"/>
<keyword evidence="4" id="KW-1185">Reference proteome</keyword>
<dbReference type="KEGG" id="sgrg:L0C25_14395"/>
<evidence type="ECO:0000313" key="3">
    <source>
        <dbReference type="EMBL" id="UYM03729.1"/>
    </source>
</evidence>
<reference evidence="3" key="1">
    <citation type="submission" date="2022-01" db="EMBL/GenBank/DDBJ databases">
        <title>Nocardioidaceae gen. sp. A5X3R13.</title>
        <authorList>
            <person name="Lopez Marin M.A."/>
            <person name="Uhlik O."/>
        </authorList>
    </citation>
    <scope>NUCLEOTIDE SEQUENCE</scope>
    <source>
        <strain evidence="3">A5X3R13</strain>
    </source>
</reference>
<dbReference type="PANTHER" id="PTHR33371">
    <property type="entry name" value="INTERMEMBRANE PHOSPHOLIPID TRANSPORT SYSTEM BINDING PROTEIN MLAD-RELATED"/>
    <property type="match status" value="1"/>
</dbReference>
<dbReference type="NCBIfam" id="TIGR00996">
    <property type="entry name" value="Mtu_fam_mce"/>
    <property type="match status" value="1"/>
</dbReference>
<organism evidence="3 4">
    <name type="scientific">Solicola gregarius</name>
    <dbReference type="NCBI Taxonomy" id="2908642"/>
    <lineage>
        <taxon>Bacteria</taxon>
        <taxon>Bacillati</taxon>
        <taxon>Actinomycetota</taxon>
        <taxon>Actinomycetes</taxon>
        <taxon>Propionibacteriales</taxon>
        <taxon>Nocardioidaceae</taxon>
        <taxon>Solicola</taxon>
    </lineage>
</organism>
<feature type="domain" description="Mammalian cell entry C-terminal" evidence="2">
    <location>
        <begin position="121"/>
        <end position="289"/>
    </location>
</feature>
<dbReference type="Pfam" id="PF11887">
    <property type="entry name" value="Mce4_CUP1"/>
    <property type="match status" value="1"/>
</dbReference>
<evidence type="ECO:0000259" key="2">
    <source>
        <dbReference type="Pfam" id="PF11887"/>
    </source>
</evidence>
<evidence type="ECO:0000259" key="1">
    <source>
        <dbReference type="Pfam" id="PF02470"/>
    </source>
</evidence>
<dbReference type="Proteomes" id="UP001164390">
    <property type="component" value="Chromosome"/>
</dbReference>
<dbReference type="EMBL" id="CP094970">
    <property type="protein sequence ID" value="UYM03729.1"/>
    <property type="molecule type" value="Genomic_DNA"/>
</dbReference>
<dbReference type="InterPro" id="IPR003399">
    <property type="entry name" value="Mce/MlaD"/>
</dbReference>
<feature type="domain" description="Mce/MlaD" evidence="1">
    <location>
        <begin position="38"/>
        <end position="114"/>
    </location>
</feature>
<dbReference type="GO" id="GO:0005576">
    <property type="term" value="C:extracellular region"/>
    <property type="evidence" value="ECO:0007669"/>
    <property type="project" value="TreeGrafter"/>
</dbReference>
<dbReference type="Pfam" id="PF02470">
    <property type="entry name" value="MlaD"/>
    <property type="match status" value="1"/>
</dbReference>
<gene>
    <name evidence="3" type="ORF">L0C25_14395</name>
</gene>
<evidence type="ECO:0000313" key="4">
    <source>
        <dbReference type="Proteomes" id="UP001164390"/>
    </source>
</evidence>
<dbReference type="InterPro" id="IPR005693">
    <property type="entry name" value="Mce"/>
</dbReference>
<dbReference type="InterPro" id="IPR052336">
    <property type="entry name" value="MlaD_Phospholipid_Transporter"/>
</dbReference>
<proteinExistence type="predicted"/>
<protein>
    <submittedName>
        <fullName evidence="3">MCE family protein</fullName>
    </submittedName>
</protein>